<keyword evidence="2" id="KW-1185">Reference proteome</keyword>
<evidence type="ECO:0000313" key="2">
    <source>
        <dbReference type="Proteomes" id="UP000762676"/>
    </source>
</evidence>
<dbReference type="Proteomes" id="UP000762676">
    <property type="component" value="Unassembled WGS sequence"/>
</dbReference>
<dbReference type="AlphaFoldDB" id="A0AAV4IBP3"/>
<sequence length="99" mass="10914">MRSIITVTACLIAWHSINNIEAPLLLMLALCTLHGHKPSDFPDNETESAPVLNSRLVYTRASLGCTSMRNSYRQQDLEADQNACVKLISNIITGIATKK</sequence>
<gene>
    <name evidence="1" type="ORF">ElyMa_001248100</name>
</gene>
<protein>
    <recommendedName>
        <fullName evidence="3">Secreted protein</fullName>
    </recommendedName>
</protein>
<reference evidence="1 2" key="1">
    <citation type="journal article" date="2021" name="Elife">
        <title>Chloroplast acquisition without the gene transfer in kleptoplastic sea slugs, Plakobranchus ocellatus.</title>
        <authorList>
            <person name="Maeda T."/>
            <person name="Takahashi S."/>
            <person name="Yoshida T."/>
            <person name="Shimamura S."/>
            <person name="Takaki Y."/>
            <person name="Nagai Y."/>
            <person name="Toyoda A."/>
            <person name="Suzuki Y."/>
            <person name="Arimoto A."/>
            <person name="Ishii H."/>
            <person name="Satoh N."/>
            <person name="Nishiyama T."/>
            <person name="Hasebe M."/>
            <person name="Maruyama T."/>
            <person name="Minagawa J."/>
            <person name="Obokata J."/>
            <person name="Shigenobu S."/>
        </authorList>
    </citation>
    <scope>NUCLEOTIDE SEQUENCE [LARGE SCALE GENOMIC DNA]</scope>
</reference>
<comment type="caution">
    <text evidence="1">The sequence shown here is derived from an EMBL/GenBank/DDBJ whole genome shotgun (WGS) entry which is preliminary data.</text>
</comment>
<evidence type="ECO:0008006" key="3">
    <source>
        <dbReference type="Google" id="ProtNLM"/>
    </source>
</evidence>
<organism evidence="1 2">
    <name type="scientific">Elysia marginata</name>
    <dbReference type="NCBI Taxonomy" id="1093978"/>
    <lineage>
        <taxon>Eukaryota</taxon>
        <taxon>Metazoa</taxon>
        <taxon>Spiralia</taxon>
        <taxon>Lophotrochozoa</taxon>
        <taxon>Mollusca</taxon>
        <taxon>Gastropoda</taxon>
        <taxon>Heterobranchia</taxon>
        <taxon>Euthyneura</taxon>
        <taxon>Panpulmonata</taxon>
        <taxon>Sacoglossa</taxon>
        <taxon>Placobranchoidea</taxon>
        <taxon>Plakobranchidae</taxon>
        <taxon>Elysia</taxon>
    </lineage>
</organism>
<accession>A0AAV4IBP3</accession>
<dbReference type="EMBL" id="BMAT01002461">
    <property type="protein sequence ID" value="GFS07370.1"/>
    <property type="molecule type" value="Genomic_DNA"/>
</dbReference>
<proteinExistence type="predicted"/>
<name>A0AAV4IBP3_9GAST</name>
<evidence type="ECO:0000313" key="1">
    <source>
        <dbReference type="EMBL" id="GFS07370.1"/>
    </source>
</evidence>